<proteinExistence type="predicted"/>
<sequence length="259" mass="28826">MTKVILLTPDPEDNSNFLFTTIFSPTATEEIYKVELVSAEGASYSKCSRHVTEKFDKALAYEKASPLEMARFKRGEKKVDPKTRVEQNLRDASSAATTKDKAQFDIQTIWKALQENPPTERTLVAKQMLSFIALVCTRLCVDGVSQVRKYFQTRASKAFVETCNPVGLPISLPVPATDLFIQISDNFPKGSSRHQKLFYYLVGARRSAEKTRAGAGQSVLSEAEAGQKHRSRAAWPGPWQTPERSTSEVWSKTSGNGEP</sequence>
<accession>A0AC60QU24</accession>
<dbReference type="EMBL" id="JABSTQ010004212">
    <property type="protein sequence ID" value="KAG0442845.1"/>
    <property type="molecule type" value="Genomic_DNA"/>
</dbReference>
<evidence type="ECO:0000313" key="2">
    <source>
        <dbReference type="Proteomes" id="UP000805193"/>
    </source>
</evidence>
<gene>
    <name evidence="1" type="ORF">HPB47_015560</name>
</gene>
<evidence type="ECO:0000313" key="1">
    <source>
        <dbReference type="EMBL" id="KAG0442845.1"/>
    </source>
</evidence>
<name>A0AC60QU24_IXOPE</name>
<keyword evidence="2" id="KW-1185">Reference proteome</keyword>
<protein>
    <submittedName>
        <fullName evidence="1">Uncharacterized protein</fullName>
    </submittedName>
</protein>
<organism evidence="1 2">
    <name type="scientific">Ixodes persulcatus</name>
    <name type="common">Taiga tick</name>
    <dbReference type="NCBI Taxonomy" id="34615"/>
    <lineage>
        <taxon>Eukaryota</taxon>
        <taxon>Metazoa</taxon>
        <taxon>Ecdysozoa</taxon>
        <taxon>Arthropoda</taxon>
        <taxon>Chelicerata</taxon>
        <taxon>Arachnida</taxon>
        <taxon>Acari</taxon>
        <taxon>Parasitiformes</taxon>
        <taxon>Ixodida</taxon>
        <taxon>Ixodoidea</taxon>
        <taxon>Ixodidae</taxon>
        <taxon>Ixodinae</taxon>
        <taxon>Ixodes</taxon>
    </lineage>
</organism>
<reference evidence="1 2" key="1">
    <citation type="journal article" date="2020" name="Cell">
        <title>Large-Scale Comparative Analyses of Tick Genomes Elucidate Their Genetic Diversity and Vector Capacities.</title>
        <authorList>
            <consortium name="Tick Genome and Microbiome Consortium (TIGMIC)"/>
            <person name="Jia N."/>
            <person name="Wang J."/>
            <person name="Shi W."/>
            <person name="Du L."/>
            <person name="Sun Y."/>
            <person name="Zhan W."/>
            <person name="Jiang J.F."/>
            <person name="Wang Q."/>
            <person name="Zhang B."/>
            <person name="Ji P."/>
            <person name="Bell-Sakyi L."/>
            <person name="Cui X.M."/>
            <person name="Yuan T.T."/>
            <person name="Jiang B.G."/>
            <person name="Yang W.F."/>
            <person name="Lam T.T."/>
            <person name="Chang Q.C."/>
            <person name="Ding S.J."/>
            <person name="Wang X.J."/>
            <person name="Zhu J.G."/>
            <person name="Ruan X.D."/>
            <person name="Zhao L."/>
            <person name="Wei J.T."/>
            <person name="Ye R.Z."/>
            <person name="Que T.C."/>
            <person name="Du C.H."/>
            <person name="Zhou Y.H."/>
            <person name="Cheng J.X."/>
            <person name="Dai P.F."/>
            <person name="Guo W.B."/>
            <person name="Han X.H."/>
            <person name="Huang E.J."/>
            <person name="Li L.F."/>
            <person name="Wei W."/>
            <person name="Gao Y.C."/>
            <person name="Liu J.Z."/>
            <person name="Shao H.Z."/>
            <person name="Wang X."/>
            <person name="Wang C.C."/>
            <person name="Yang T.C."/>
            <person name="Huo Q.B."/>
            <person name="Li W."/>
            <person name="Chen H.Y."/>
            <person name="Chen S.E."/>
            <person name="Zhou L.G."/>
            <person name="Ni X.B."/>
            <person name="Tian J.H."/>
            <person name="Sheng Y."/>
            <person name="Liu T."/>
            <person name="Pan Y.S."/>
            <person name="Xia L.Y."/>
            <person name="Li J."/>
            <person name="Zhao F."/>
            <person name="Cao W.C."/>
        </authorList>
    </citation>
    <scope>NUCLEOTIDE SEQUENCE [LARGE SCALE GENOMIC DNA]</scope>
    <source>
        <strain evidence="1">Iper-2018</strain>
    </source>
</reference>
<comment type="caution">
    <text evidence="1">The sequence shown here is derived from an EMBL/GenBank/DDBJ whole genome shotgun (WGS) entry which is preliminary data.</text>
</comment>
<dbReference type="Proteomes" id="UP000805193">
    <property type="component" value="Unassembled WGS sequence"/>
</dbReference>